<dbReference type="AlphaFoldDB" id="A0A1I8BDR1"/>
<evidence type="ECO:0000259" key="1">
    <source>
        <dbReference type="PROSITE" id="PS50181"/>
    </source>
</evidence>
<protein>
    <submittedName>
        <fullName evidence="3">F-box domain-containing protein</fullName>
    </submittedName>
</protein>
<proteinExistence type="predicted"/>
<dbReference type="Proteomes" id="UP000095281">
    <property type="component" value="Unplaced"/>
</dbReference>
<accession>A0A1I8BDR1</accession>
<name>A0A1I8BDR1_MELHA</name>
<keyword evidence="2" id="KW-1185">Reference proteome</keyword>
<organism evidence="2 3">
    <name type="scientific">Meloidogyne hapla</name>
    <name type="common">Root-knot nematode worm</name>
    <dbReference type="NCBI Taxonomy" id="6305"/>
    <lineage>
        <taxon>Eukaryota</taxon>
        <taxon>Metazoa</taxon>
        <taxon>Ecdysozoa</taxon>
        <taxon>Nematoda</taxon>
        <taxon>Chromadorea</taxon>
        <taxon>Rhabditida</taxon>
        <taxon>Tylenchina</taxon>
        <taxon>Tylenchomorpha</taxon>
        <taxon>Tylenchoidea</taxon>
        <taxon>Meloidogynidae</taxon>
        <taxon>Meloidogyninae</taxon>
        <taxon>Meloidogyne</taxon>
    </lineage>
</organism>
<evidence type="ECO:0000313" key="2">
    <source>
        <dbReference type="Proteomes" id="UP000095281"/>
    </source>
</evidence>
<reference evidence="3" key="1">
    <citation type="submission" date="2016-11" db="UniProtKB">
        <authorList>
            <consortium name="WormBaseParasite"/>
        </authorList>
    </citation>
    <scope>IDENTIFICATION</scope>
</reference>
<evidence type="ECO:0000313" key="3">
    <source>
        <dbReference type="WBParaSite" id="MhA1_Contig2085.frz3.gene8"/>
    </source>
</evidence>
<sequence length="335" mass="39426">MESLPYGPIIDTLKCLDFNQLFSLRQTNKYFKTLIGRYEHLLAKKEFHRIYILVVSEERKGYKNIDLESGVFNFTLNKNVEEKWHSAIDKKIPVYLNTGNFPLDSKEICIVLDFEEDNELILKLPIYPINIEELKIVYCWLFHLSCCGYKTAFFTEFIFNPEFLQLLFDKEENIQFKFHTKSAYLNYYNLNSKNVLKFIMKHLIVAVHLVSCFNNIDNTEEYSNILLTLVLNGGEIIGTIIILFVKDQILYNLIVKNLEKSKDCSKMVARILIEFKDCPFFNLSIRAEDVKKKQDGDRNYVIYELSNIYNPTVKYSIVNIEENGKMLNTEIKRIS</sequence>
<dbReference type="InterPro" id="IPR001810">
    <property type="entry name" value="F-box_dom"/>
</dbReference>
<dbReference type="PROSITE" id="PS50181">
    <property type="entry name" value="FBOX"/>
    <property type="match status" value="1"/>
</dbReference>
<dbReference type="WBParaSite" id="MhA1_Contig2085.frz3.gene8">
    <property type="protein sequence ID" value="MhA1_Contig2085.frz3.gene8"/>
    <property type="gene ID" value="MhA1_Contig2085.frz3.gene8"/>
</dbReference>
<feature type="domain" description="F-box" evidence="1">
    <location>
        <begin position="1"/>
        <end position="50"/>
    </location>
</feature>